<name>A0AAJ0AY40_9PEZI</name>
<dbReference type="AlphaFoldDB" id="A0AAJ0AY40"/>
<organism evidence="2 3">
    <name type="scientific">Colletotrichum godetiae</name>
    <dbReference type="NCBI Taxonomy" id="1209918"/>
    <lineage>
        <taxon>Eukaryota</taxon>
        <taxon>Fungi</taxon>
        <taxon>Dikarya</taxon>
        <taxon>Ascomycota</taxon>
        <taxon>Pezizomycotina</taxon>
        <taxon>Sordariomycetes</taxon>
        <taxon>Hypocreomycetidae</taxon>
        <taxon>Glomerellales</taxon>
        <taxon>Glomerellaceae</taxon>
        <taxon>Colletotrichum</taxon>
        <taxon>Colletotrichum acutatum species complex</taxon>
    </lineage>
</organism>
<comment type="caution">
    <text evidence="2">The sequence shown here is derived from an EMBL/GenBank/DDBJ whole genome shotgun (WGS) entry which is preliminary data.</text>
</comment>
<evidence type="ECO:0000313" key="3">
    <source>
        <dbReference type="Proteomes" id="UP001224890"/>
    </source>
</evidence>
<sequence>MTACRTPLSRFWFSLISGIPSISLSLPFPLCSDYTIPTPVSIHSVVPEVVVQSTYGSTGLCSLAGPDSHCLSSARLPPALSSL</sequence>
<dbReference type="RefSeq" id="XP_060435668.1">
    <property type="nucleotide sequence ID" value="XM_060573633.1"/>
</dbReference>
<keyword evidence="1" id="KW-0732">Signal</keyword>
<evidence type="ECO:0000256" key="1">
    <source>
        <dbReference type="SAM" id="SignalP"/>
    </source>
</evidence>
<keyword evidence="3" id="KW-1185">Reference proteome</keyword>
<evidence type="ECO:0000313" key="2">
    <source>
        <dbReference type="EMBL" id="KAK1699911.1"/>
    </source>
</evidence>
<gene>
    <name evidence="2" type="ORF">BDP55DRAFT_645308</name>
</gene>
<reference evidence="2" key="1">
    <citation type="submission" date="2021-06" db="EMBL/GenBank/DDBJ databases">
        <title>Comparative genomics, transcriptomics and evolutionary studies reveal genomic signatures of adaptation to plant cell wall in hemibiotrophic fungi.</title>
        <authorList>
            <consortium name="DOE Joint Genome Institute"/>
            <person name="Baroncelli R."/>
            <person name="Diaz J.F."/>
            <person name="Benocci T."/>
            <person name="Peng M."/>
            <person name="Battaglia E."/>
            <person name="Haridas S."/>
            <person name="Andreopoulos W."/>
            <person name="Labutti K."/>
            <person name="Pangilinan J."/>
            <person name="Floch G.L."/>
            <person name="Makela M.R."/>
            <person name="Henrissat B."/>
            <person name="Grigoriev I.V."/>
            <person name="Crouch J.A."/>
            <person name="De Vries R.P."/>
            <person name="Sukno S.A."/>
            <person name="Thon M.R."/>
        </authorList>
    </citation>
    <scope>NUCLEOTIDE SEQUENCE</scope>
    <source>
        <strain evidence="2">CBS 193.32</strain>
    </source>
</reference>
<dbReference type="EMBL" id="JAHMHR010000003">
    <property type="protein sequence ID" value="KAK1699911.1"/>
    <property type="molecule type" value="Genomic_DNA"/>
</dbReference>
<proteinExistence type="predicted"/>
<protein>
    <recommendedName>
        <fullName evidence="4">Secreted protein</fullName>
    </recommendedName>
</protein>
<feature type="signal peptide" evidence="1">
    <location>
        <begin position="1"/>
        <end position="25"/>
    </location>
</feature>
<dbReference type="Proteomes" id="UP001224890">
    <property type="component" value="Unassembled WGS sequence"/>
</dbReference>
<feature type="chain" id="PRO_5042617313" description="Secreted protein" evidence="1">
    <location>
        <begin position="26"/>
        <end position="83"/>
    </location>
</feature>
<evidence type="ECO:0008006" key="4">
    <source>
        <dbReference type="Google" id="ProtNLM"/>
    </source>
</evidence>
<dbReference type="GeneID" id="85458159"/>
<accession>A0AAJ0AY40</accession>